<dbReference type="GO" id="GO:0046872">
    <property type="term" value="F:metal ion binding"/>
    <property type="evidence" value="ECO:0007669"/>
    <property type="project" value="UniProtKB-KW"/>
</dbReference>
<comment type="similarity">
    <text evidence="10 12">Belongs to the fluoride channel Fluc/FEX (TC 1.A.43) family.</text>
</comment>
<evidence type="ECO:0000256" key="6">
    <source>
        <dbReference type="ARBA" id="ARBA00023053"/>
    </source>
</evidence>
<dbReference type="HAMAP" id="MF_00454">
    <property type="entry name" value="FluC"/>
    <property type="match status" value="1"/>
</dbReference>
<evidence type="ECO:0000256" key="5">
    <source>
        <dbReference type="ARBA" id="ARBA00022989"/>
    </source>
</evidence>
<evidence type="ECO:0000256" key="3">
    <source>
        <dbReference type="ARBA" id="ARBA00022519"/>
    </source>
</evidence>
<protein>
    <recommendedName>
        <fullName evidence="12">Fluoride-specific ion channel FluC</fullName>
    </recommendedName>
</protein>
<keyword evidence="3" id="KW-0997">Cell inner membrane</keyword>
<keyword evidence="14" id="KW-1185">Reference proteome</keyword>
<dbReference type="Pfam" id="PF02537">
    <property type="entry name" value="CRCB"/>
    <property type="match status" value="1"/>
</dbReference>
<dbReference type="EMBL" id="OMKW01000001">
    <property type="protein sequence ID" value="SPF27740.1"/>
    <property type="molecule type" value="Genomic_DNA"/>
</dbReference>
<comment type="activity regulation">
    <text evidence="12">Na(+) is not transported, but it plays an essential structural role and its presence is essential for fluoride channel function.</text>
</comment>
<keyword evidence="4 12" id="KW-0812">Transmembrane</keyword>
<proteinExistence type="inferred from homology"/>
<feature type="transmembrane region" description="Helical" evidence="12">
    <location>
        <begin position="81"/>
        <end position="105"/>
    </location>
</feature>
<evidence type="ECO:0000256" key="11">
    <source>
        <dbReference type="ARBA" id="ARBA00035585"/>
    </source>
</evidence>
<keyword evidence="12" id="KW-0813">Transport</keyword>
<dbReference type="AlphaFoldDB" id="A0A2R8A6U3"/>
<feature type="binding site" evidence="12">
    <location>
        <position position="62"/>
    </location>
    <ligand>
        <name>Na(+)</name>
        <dbReference type="ChEBI" id="CHEBI:29101"/>
        <note>structural</note>
    </ligand>
</feature>
<dbReference type="NCBIfam" id="TIGR00494">
    <property type="entry name" value="crcB"/>
    <property type="match status" value="1"/>
</dbReference>
<evidence type="ECO:0000313" key="13">
    <source>
        <dbReference type="EMBL" id="SPF27740.1"/>
    </source>
</evidence>
<accession>A0A2R8A6U3</accession>
<evidence type="ECO:0000256" key="12">
    <source>
        <dbReference type="HAMAP-Rule" id="MF_00454"/>
    </source>
</evidence>
<sequence>MGAAGRYGLSRAMVGADWPMAVFSANLLGSLLIGALAALPAVREADPRVAAFLMTGVLGGFTTFSTFSLDVVTMADAGRVGAAALYAGGSLAACVAGCALGMMVIRGVSG</sequence>
<keyword evidence="9 12" id="KW-0407">Ion channel</keyword>
<comment type="subcellular location">
    <subcellularLocation>
        <location evidence="1 12">Cell membrane</location>
        <topology evidence="1 12">Multi-pass membrane protein</topology>
    </subcellularLocation>
</comment>
<name>A0A2R8A6U3_9RHOB</name>
<evidence type="ECO:0000256" key="2">
    <source>
        <dbReference type="ARBA" id="ARBA00022475"/>
    </source>
</evidence>
<dbReference type="GO" id="GO:0062054">
    <property type="term" value="F:fluoride channel activity"/>
    <property type="evidence" value="ECO:0007669"/>
    <property type="project" value="UniProtKB-UniRule"/>
</dbReference>
<evidence type="ECO:0000256" key="1">
    <source>
        <dbReference type="ARBA" id="ARBA00004651"/>
    </source>
</evidence>
<evidence type="ECO:0000256" key="8">
    <source>
        <dbReference type="ARBA" id="ARBA00023136"/>
    </source>
</evidence>
<dbReference type="PANTHER" id="PTHR28259">
    <property type="entry name" value="FLUORIDE EXPORT PROTEIN 1-RELATED"/>
    <property type="match status" value="1"/>
</dbReference>
<evidence type="ECO:0000256" key="4">
    <source>
        <dbReference type="ARBA" id="ARBA00022692"/>
    </source>
</evidence>
<dbReference type="Proteomes" id="UP000244932">
    <property type="component" value="Unassembled WGS sequence"/>
</dbReference>
<feature type="transmembrane region" description="Helical" evidence="12">
    <location>
        <begin position="49"/>
        <end position="69"/>
    </location>
</feature>
<evidence type="ECO:0000256" key="7">
    <source>
        <dbReference type="ARBA" id="ARBA00023065"/>
    </source>
</evidence>
<keyword evidence="8 12" id="KW-0472">Membrane</keyword>
<keyword evidence="7 12" id="KW-0406">Ion transport</keyword>
<organism evidence="13 14">
    <name type="scientific">Pontivivens insulae</name>
    <dbReference type="NCBI Taxonomy" id="1639689"/>
    <lineage>
        <taxon>Bacteria</taxon>
        <taxon>Pseudomonadati</taxon>
        <taxon>Pseudomonadota</taxon>
        <taxon>Alphaproteobacteria</taxon>
        <taxon>Rhodobacterales</taxon>
        <taxon>Paracoccaceae</taxon>
        <taxon>Pontivivens</taxon>
    </lineage>
</organism>
<dbReference type="InterPro" id="IPR003691">
    <property type="entry name" value="FluC"/>
</dbReference>
<feature type="binding site" evidence="12">
    <location>
        <position position="59"/>
    </location>
    <ligand>
        <name>Na(+)</name>
        <dbReference type="ChEBI" id="CHEBI:29101"/>
        <note>structural</note>
    </ligand>
</feature>
<reference evidence="13 14" key="1">
    <citation type="submission" date="2018-03" db="EMBL/GenBank/DDBJ databases">
        <authorList>
            <person name="Keele B.F."/>
        </authorList>
    </citation>
    <scope>NUCLEOTIDE SEQUENCE [LARGE SCALE GENOMIC DNA]</scope>
    <source>
        <strain evidence="13 14">CeCT 8812</strain>
    </source>
</reference>
<dbReference type="PANTHER" id="PTHR28259:SF1">
    <property type="entry name" value="FLUORIDE EXPORT PROTEIN 1-RELATED"/>
    <property type="match status" value="1"/>
</dbReference>
<comment type="catalytic activity">
    <reaction evidence="11">
        <text>fluoride(in) = fluoride(out)</text>
        <dbReference type="Rhea" id="RHEA:76159"/>
        <dbReference type="ChEBI" id="CHEBI:17051"/>
    </reaction>
    <physiologicalReaction direction="left-to-right" evidence="11">
        <dbReference type="Rhea" id="RHEA:76160"/>
    </physiologicalReaction>
</comment>
<evidence type="ECO:0000256" key="9">
    <source>
        <dbReference type="ARBA" id="ARBA00023303"/>
    </source>
</evidence>
<dbReference type="GO" id="GO:0140114">
    <property type="term" value="P:cellular detoxification of fluoride"/>
    <property type="evidence" value="ECO:0007669"/>
    <property type="project" value="UniProtKB-UniRule"/>
</dbReference>
<feature type="transmembrane region" description="Helical" evidence="12">
    <location>
        <begin position="20"/>
        <end position="42"/>
    </location>
</feature>
<dbReference type="GO" id="GO:0005886">
    <property type="term" value="C:plasma membrane"/>
    <property type="evidence" value="ECO:0007669"/>
    <property type="project" value="UniProtKB-SubCell"/>
</dbReference>
<evidence type="ECO:0000313" key="14">
    <source>
        <dbReference type="Proteomes" id="UP000244932"/>
    </source>
</evidence>
<keyword evidence="5 12" id="KW-1133">Transmembrane helix</keyword>
<keyword evidence="2 12" id="KW-1003">Cell membrane</keyword>
<evidence type="ECO:0000256" key="10">
    <source>
        <dbReference type="ARBA" id="ARBA00035120"/>
    </source>
</evidence>
<comment type="function">
    <text evidence="12">Fluoride-specific ion channel. Important for reducing fluoride concentration in the cell, thus reducing its toxicity.</text>
</comment>
<keyword evidence="6 12" id="KW-0915">Sodium</keyword>
<keyword evidence="12" id="KW-0479">Metal-binding</keyword>
<gene>
    <name evidence="12 13" type="primary">crcB</name>
    <name evidence="12" type="synonym">fluC</name>
    <name evidence="13" type="ORF">POI8812_00033</name>
</gene>